<organism evidence="1 2">
    <name type="scientific">Streptomonospora litoralis</name>
    <dbReference type="NCBI Taxonomy" id="2498135"/>
    <lineage>
        <taxon>Bacteria</taxon>
        <taxon>Bacillati</taxon>
        <taxon>Actinomycetota</taxon>
        <taxon>Actinomycetes</taxon>
        <taxon>Streptosporangiales</taxon>
        <taxon>Nocardiopsidaceae</taxon>
        <taxon>Streptomonospora</taxon>
    </lineage>
</organism>
<sequence>MFLFAVLAALTLAGLICVGVLALRMLGELRRLREQLARTRDEVDPAYGRLRARTGRGRVDAP</sequence>
<dbReference type="EMBL" id="CP036455">
    <property type="protein sequence ID" value="QBI54169.1"/>
    <property type="molecule type" value="Genomic_DNA"/>
</dbReference>
<protein>
    <submittedName>
        <fullName evidence="1">Uncharacterized protein</fullName>
    </submittedName>
</protein>
<accession>A0A4P6Q5A4</accession>
<dbReference type="RefSeq" id="WP_131098396.1">
    <property type="nucleotide sequence ID" value="NZ_CP036455.1"/>
</dbReference>
<keyword evidence="2" id="KW-1185">Reference proteome</keyword>
<proteinExistence type="predicted"/>
<dbReference type="KEGG" id="strr:EKD16_11930"/>
<evidence type="ECO:0000313" key="2">
    <source>
        <dbReference type="Proteomes" id="UP000292235"/>
    </source>
</evidence>
<gene>
    <name evidence="1" type="ORF">EKD16_11930</name>
</gene>
<reference evidence="1 2" key="1">
    <citation type="submission" date="2019-02" db="EMBL/GenBank/DDBJ databases">
        <authorList>
            <person name="Khodamoradi S."/>
            <person name="Hahnke R.L."/>
            <person name="Kaempfer P."/>
            <person name="Schumann P."/>
            <person name="Rohde M."/>
            <person name="Steinert M."/>
            <person name="Luzhetskyy A."/>
            <person name="Wink J."/>
            <person name="Ruckert C."/>
        </authorList>
    </citation>
    <scope>NUCLEOTIDE SEQUENCE [LARGE SCALE GENOMIC DNA]</scope>
    <source>
        <strain evidence="1 2">M2</strain>
    </source>
</reference>
<evidence type="ECO:0000313" key="1">
    <source>
        <dbReference type="EMBL" id="QBI54169.1"/>
    </source>
</evidence>
<dbReference type="Proteomes" id="UP000292235">
    <property type="component" value="Chromosome"/>
</dbReference>
<dbReference type="AlphaFoldDB" id="A0A4P6Q5A4"/>
<name>A0A4P6Q5A4_9ACTN</name>